<keyword evidence="10" id="KW-1185">Reference proteome</keyword>
<dbReference type="SUPFAM" id="SSF55486">
    <property type="entry name" value="Metalloproteases ('zincins'), catalytic domain"/>
    <property type="match status" value="1"/>
</dbReference>
<feature type="domain" description="Peptidase M12A" evidence="8">
    <location>
        <begin position="82"/>
        <end position="277"/>
    </location>
</feature>
<geneLocation type="plasmid" evidence="9 10">
    <name>pTHEOS01</name>
</geneLocation>
<dbReference type="Pfam" id="PF01400">
    <property type="entry name" value="Astacin"/>
    <property type="match status" value="1"/>
</dbReference>
<comment type="caution">
    <text evidence="6">Lacks conserved residue(s) required for the propagation of feature annotation.</text>
</comment>
<dbReference type="PROSITE" id="PS51257">
    <property type="entry name" value="PROKAR_LIPOPROTEIN"/>
    <property type="match status" value="1"/>
</dbReference>
<feature type="binding site" evidence="6">
    <location>
        <position position="180"/>
    </location>
    <ligand>
        <name>Zn(2+)</name>
        <dbReference type="ChEBI" id="CHEBI:29105"/>
        <note>catalytic</note>
    </ligand>
</feature>
<keyword evidence="7" id="KW-0732">Signal</keyword>
<gene>
    <name evidence="9" type="ORF">Theos_2260</name>
</gene>
<dbReference type="EMBL" id="CP003250">
    <property type="protein sequence ID" value="AFV77250.1"/>
    <property type="molecule type" value="Genomic_DNA"/>
</dbReference>
<sequence>MRWTQVSLALGFLLAACSLQGIKAPPSVAWERVQVEFPDGTLGEVWGQVLPHDPEHLLVEGDILVPRPSSGLRPQGVSLEPQVLWGRLWPNGVVPYVLDESLTEAHRQVFQQAVAHIEAQTPVRFKPREGEVDYVRVFADGEPGTCYSSVGRMGGEQRLDVYCGREGIPPMGTVVHELLHALGFWHEQSRPDRDEWVEVRWENIVEQYAYNFHKYGYNARSHTPYDYASVMHYSAYAFSKNGQPTLVPKKADLSAIGQRNGLSPGDVEAIWVLYATPFLRLQSFVSYHASSRPSAYSFLRKLANTGAVALKVTQVEAEGFVEGVEGLALPLTLASGEEVDLFFRAAPCSTPGFEEARVRLWVEGRPDPYRASLIRACFTRWPEEKVVVQATSLGDGRVQLTYAEWGFATRYALEARVEGNLVEVSPSLLEVERQSALYTALVQVAPEGRGKEVCFTLTPLNSSLSEPAPGTACALVR</sequence>
<evidence type="ECO:0000256" key="5">
    <source>
        <dbReference type="ARBA" id="ARBA00023049"/>
    </source>
</evidence>
<dbReference type="PROSITE" id="PS51864">
    <property type="entry name" value="ASTACIN"/>
    <property type="match status" value="1"/>
</dbReference>
<evidence type="ECO:0000313" key="10">
    <source>
        <dbReference type="Proteomes" id="UP000000211"/>
    </source>
</evidence>
<dbReference type="GO" id="GO:0008270">
    <property type="term" value="F:zinc ion binding"/>
    <property type="evidence" value="ECO:0007669"/>
    <property type="project" value="UniProtKB-UniRule"/>
</dbReference>
<keyword evidence="2 6" id="KW-0479">Metal-binding</keyword>
<proteinExistence type="predicted"/>
<evidence type="ECO:0000256" key="1">
    <source>
        <dbReference type="ARBA" id="ARBA00022670"/>
    </source>
</evidence>
<evidence type="ECO:0000256" key="2">
    <source>
        <dbReference type="ARBA" id="ARBA00022723"/>
    </source>
</evidence>
<protein>
    <submittedName>
        <fullName evidence="9">Astacin (Peptidase family M12A)</fullName>
    </submittedName>
</protein>
<feature type="binding site" evidence="6">
    <location>
        <position position="176"/>
    </location>
    <ligand>
        <name>Zn(2+)</name>
        <dbReference type="ChEBI" id="CHEBI:29105"/>
        <note>catalytic</note>
    </ligand>
</feature>
<evidence type="ECO:0000259" key="8">
    <source>
        <dbReference type="PROSITE" id="PS51864"/>
    </source>
</evidence>
<dbReference type="PATRIC" id="fig|751945.3.peg.2198"/>
<dbReference type="HOGENOM" id="CLU_572276_0_0_0"/>
<keyword evidence="1 6" id="KW-0645">Protease</keyword>
<keyword evidence="5 6" id="KW-0482">Metalloprotease</keyword>
<evidence type="ECO:0000313" key="9">
    <source>
        <dbReference type="EMBL" id="AFV77250.1"/>
    </source>
</evidence>
<dbReference type="InterPro" id="IPR001506">
    <property type="entry name" value="Peptidase_M12A"/>
</dbReference>
<feature type="active site" evidence="6">
    <location>
        <position position="177"/>
    </location>
</feature>
<dbReference type="Gene3D" id="3.40.390.10">
    <property type="entry name" value="Collagenase (Catalytic Domain)"/>
    <property type="match status" value="1"/>
</dbReference>
<dbReference type="OrthoDB" id="8455098at2"/>
<dbReference type="RefSeq" id="WP_015065247.1">
    <property type="nucleotide sequence ID" value="NC_019387.1"/>
</dbReference>
<evidence type="ECO:0000256" key="4">
    <source>
        <dbReference type="ARBA" id="ARBA00022833"/>
    </source>
</evidence>
<dbReference type="Proteomes" id="UP000000211">
    <property type="component" value="Plasmid pTHEOS01"/>
</dbReference>
<dbReference type="SMART" id="SM00235">
    <property type="entry name" value="ZnMc"/>
    <property type="match status" value="1"/>
</dbReference>
<name>K7R1Q9_THEOS</name>
<evidence type="ECO:0000256" key="6">
    <source>
        <dbReference type="PROSITE-ProRule" id="PRU01211"/>
    </source>
</evidence>
<evidence type="ECO:0000256" key="3">
    <source>
        <dbReference type="ARBA" id="ARBA00022801"/>
    </source>
</evidence>
<dbReference type="InterPro" id="IPR024079">
    <property type="entry name" value="MetalloPept_cat_dom_sf"/>
</dbReference>
<comment type="cofactor">
    <cofactor evidence="6">
        <name>Zn(2+)</name>
        <dbReference type="ChEBI" id="CHEBI:29105"/>
    </cofactor>
    <text evidence="6">Binds 1 zinc ion per subunit.</text>
</comment>
<dbReference type="InterPro" id="IPR034035">
    <property type="entry name" value="Astacin-like_dom"/>
</dbReference>
<feature type="signal peptide" evidence="7">
    <location>
        <begin position="1"/>
        <end position="23"/>
    </location>
</feature>
<keyword evidence="4 6" id="KW-0862">Zinc</keyword>
<keyword evidence="3 6" id="KW-0378">Hydrolase</keyword>
<keyword evidence="9" id="KW-0614">Plasmid</keyword>
<dbReference type="PRINTS" id="PR00480">
    <property type="entry name" value="ASTACIN"/>
</dbReference>
<feature type="chain" id="PRO_5003912258" evidence="7">
    <location>
        <begin position="24"/>
        <end position="477"/>
    </location>
</feature>
<dbReference type="PANTHER" id="PTHR10127">
    <property type="entry name" value="DISCOIDIN, CUB, EGF, LAMININ , AND ZINC METALLOPROTEASE DOMAIN CONTAINING"/>
    <property type="match status" value="1"/>
</dbReference>
<feature type="binding site" evidence="6">
    <location>
        <position position="186"/>
    </location>
    <ligand>
        <name>Zn(2+)</name>
        <dbReference type="ChEBI" id="CHEBI:29105"/>
        <note>catalytic</note>
    </ligand>
</feature>
<accession>K7R1Q9</accession>
<dbReference type="PANTHER" id="PTHR10127:SF780">
    <property type="entry name" value="METALLOENDOPEPTIDASE"/>
    <property type="match status" value="1"/>
</dbReference>
<dbReference type="KEGG" id="tos:Theos_2260"/>
<dbReference type="AlphaFoldDB" id="K7R1Q9"/>
<organism evidence="9 10">
    <name type="scientific">Thermus oshimai JL-2</name>
    <dbReference type="NCBI Taxonomy" id="751945"/>
    <lineage>
        <taxon>Bacteria</taxon>
        <taxon>Thermotogati</taxon>
        <taxon>Deinococcota</taxon>
        <taxon>Deinococci</taxon>
        <taxon>Thermales</taxon>
        <taxon>Thermaceae</taxon>
        <taxon>Thermus</taxon>
    </lineage>
</organism>
<reference evidence="9 10" key="1">
    <citation type="journal article" date="2013" name="Genome Announc.">
        <title>Whole Genome Sequencing of Thermus oshimai JL-2 and Thermus thermophilus JL-18, Incomplete Denitrifiers from the United States Great Basin.</title>
        <authorList>
            <person name="Murugapiran S.K."/>
            <person name="Huntemann M."/>
            <person name="Wei C.L."/>
            <person name="Han J."/>
            <person name="Detter J.C."/>
            <person name="Han C.S."/>
            <person name="Erkkila T.H."/>
            <person name="Teshima H."/>
            <person name="Chen A."/>
            <person name="Kyrpides N."/>
            <person name="Mavrommatis K."/>
            <person name="Markowitz V."/>
            <person name="Szeto E."/>
            <person name="Ivanova N."/>
            <person name="Pagani I."/>
            <person name="Lam J."/>
            <person name="McDonald A.I."/>
            <person name="Dodsworth J.A."/>
            <person name="Pati A."/>
            <person name="Goodwin L."/>
            <person name="Peters L."/>
            <person name="Pitluck S."/>
            <person name="Woyke T."/>
            <person name="Hedlund B.P."/>
        </authorList>
    </citation>
    <scope>NUCLEOTIDE SEQUENCE</scope>
    <source>
        <strain evidence="9 10">JL-2</strain>
        <plasmid evidence="9">pTHEOS01</plasmid>
    </source>
</reference>
<dbReference type="GO" id="GO:0006508">
    <property type="term" value="P:proteolysis"/>
    <property type="evidence" value="ECO:0007669"/>
    <property type="project" value="UniProtKB-KW"/>
</dbReference>
<evidence type="ECO:0000256" key="7">
    <source>
        <dbReference type="SAM" id="SignalP"/>
    </source>
</evidence>
<dbReference type="GO" id="GO:0004222">
    <property type="term" value="F:metalloendopeptidase activity"/>
    <property type="evidence" value="ECO:0007669"/>
    <property type="project" value="UniProtKB-UniRule"/>
</dbReference>
<dbReference type="CDD" id="cd04280">
    <property type="entry name" value="ZnMc_astacin_like"/>
    <property type="match status" value="1"/>
</dbReference>
<dbReference type="InterPro" id="IPR006026">
    <property type="entry name" value="Peptidase_Metallo"/>
</dbReference>